<protein>
    <submittedName>
        <fullName evidence="2">Uncharacterized protein</fullName>
    </submittedName>
</protein>
<name>A0A110A1Z4_9CAUD</name>
<sequence length="121" mass="13347">MAEPLPPDMTGDSPAPVKIRIEPLPNQVVVQDQTGTEPEVLPAEVKVLAEKPGAVNWLDKAKAYYHTIITLIGALVVMLNELTPLSNFMDDTTQRIFSIAVVFFTAALNFLKSNEVWVNKL</sequence>
<feature type="transmembrane region" description="Helical" evidence="1">
    <location>
        <begin position="63"/>
        <end position="83"/>
    </location>
</feature>
<dbReference type="EMBL" id="KT591076">
    <property type="protein sequence ID" value="AMB17250.1"/>
    <property type="molecule type" value="Genomic_DNA"/>
</dbReference>
<keyword evidence="1" id="KW-1133">Transmembrane helix</keyword>
<accession>A0A110A1Z4</accession>
<proteinExistence type="predicted"/>
<feature type="transmembrane region" description="Helical" evidence="1">
    <location>
        <begin position="95"/>
        <end position="111"/>
    </location>
</feature>
<organism evidence="2 3">
    <name type="scientific">Mycobacterium phage Weiss13</name>
    <dbReference type="NCBI Taxonomy" id="1784843"/>
    <lineage>
        <taxon>Viruses</taxon>
        <taxon>Duplodnaviria</taxon>
        <taxon>Heunggongvirae</taxon>
        <taxon>Uroviricota</taxon>
        <taxon>Caudoviricetes</taxon>
        <taxon>Papyrusvirus</taxon>
        <taxon>Papyrusvirus send513</taxon>
    </lineage>
</organism>
<keyword evidence="1" id="KW-0472">Membrane</keyword>
<evidence type="ECO:0000313" key="2">
    <source>
        <dbReference type="EMBL" id="AMB17250.1"/>
    </source>
</evidence>
<evidence type="ECO:0000313" key="3">
    <source>
        <dbReference type="Proteomes" id="UP000224265"/>
    </source>
</evidence>
<keyword evidence="1" id="KW-0812">Transmembrane</keyword>
<dbReference type="Proteomes" id="UP000224265">
    <property type="component" value="Segment"/>
</dbReference>
<evidence type="ECO:0000256" key="1">
    <source>
        <dbReference type="SAM" id="Phobius"/>
    </source>
</evidence>
<reference evidence="2 3" key="1">
    <citation type="submission" date="2015-08" db="EMBL/GenBank/DDBJ databases">
        <authorList>
            <person name="Adams C.A."/>
            <person name="Ardeshna N.S."/>
            <person name="Badithe A.V."/>
            <person name="Badrani J.H."/>
            <person name="Birkholz E.A."/>
            <person name="Butler M."/>
            <person name="Chu A."/>
            <person name="Farmer C.N."/>
            <person name="Frischer G.M."/>
            <person name="Hsieh L.Y."/>
            <person name="Jackson K.B."/>
            <person name="Kagy D.N."/>
            <person name="Kendall J.C."/>
            <person name="Lin C.Y."/>
            <person name="Morgan M.N."/>
            <person name="Nachnani R."/>
            <person name="Nadeau S.M."/>
            <person name="Parikh M."/>
            <person name="Perez M.V."/>
            <person name="Peters C.E."/>
            <person name="Pogliano J."/>
            <person name="Popescu N.I."/>
            <person name="Shiao R."/>
            <person name="Song C.L."/>
            <person name="Ting J.M."/>
            <person name="Udani D.R."/>
            <person name="Waller L.B."/>
            <person name="Wang A.Y."/>
            <person name="Wu C.E."/>
            <person name="Yang A.B."/>
            <person name="Yao J."/>
            <person name="Zhang B.H."/>
            <person name="Anders K.R."/>
            <person name="Bradley K.W."/>
            <person name="Asai D.J."/>
            <person name="Bowman C.A."/>
            <person name="Russell D.A."/>
            <person name="Pope W.H."/>
            <person name="Jacobs-Sera D."/>
            <person name="Hendrix R.W."/>
            <person name="Hatfull G.F."/>
        </authorList>
    </citation>
    <scope>NUCLEOTIDE SEQUENCE [LARGE SCALE GENOMIC DNA]</scope>
</reference>
<gene>
    <name evidence="2" type="ORF">SEA_WEISS13_36</name>
</gene>